<dbReference type="Proteomes" id="UP000197019">
    <property type="component" value="Chromosome"/>
</dbReference>
<evidence type="ECO:0000313" key="1">
    <source>
        <dbReference type="EMBL" id="ASF47981.1"/>
    </source>
</evidence>
<accession>A0A1Z4C390</accession>
<dbReference type="KEGG" id="mpsy:CEK71_18980"/>
<keyword evidence="2" id="KW-1185">Reference proteome</keyword>
<dbReference type="EMBL" id="CP022129">
    <property type="protein sequence ID" value="ASF47981.1"/>
    <property type="molecule type" value="Genomic_DNA"/>
</dbReference>
<protein>
    <submittedName>
        <fullName evidence="1">Uncharacterized protein</fullName>
    </submittedName>
</protein>
<proteinExistence type="predicted"/>
<dbReference type="AlphaFoldDB" id="A0A1Z4C390"/>
<name>A0A1Z4C390_9GAMM</name>
<reference evidence="1 2" key="1">
    <citation type="submission" date="2017-06" db="EMBL/GenBank/DDBJ databases">
        <title>Genome Sequencing of the methanotroph Methylovulum psychrotolerants str. HV10-M2 isolated from a high-altitude environment.</title>
        <authorList>
            <person name="Mateos-Rivera A."/>
        </authorList>
    </citation>
    <scope>NUCLEOTIDE SEQUENCE [LARGE SCALE GENOMIC DNA]</scope>
    <source>
        <strain evidence="1 2">HV10_M2</strain>
    </source>
</reference>
<evidence type="ECO:0000313" key="2">
    <source>
        <dbReference type="Proteomes" id="UP000197019"/>
    </source>
</evidence>
<sequence length="82" mass="8841">MKTKEDTEPDRLAEYNFDYTKAKPNRFASTAPTVTVTLDADVAAIFTKKEYRKRNGSGAVYDAPRVAVGAGRVDGVGAQAEA</sequence>
<gene>
    <name evidence="1" type="ORF">CEK71_18980</name>
</gene>
<organism evidence="1 2">
    <name type="scientific">Methylovulum psychrotolerans</name>
    <dbReference type="NCBI Taxonomy" id="1704499"/>
    <lineage>
        <taxon>Bacteria</taxon>
        <taxon>Pseudomonadati</taxon>
        <taxon>Pseudomonadota</taxon>
        <taxon>Gammaproteobacteria</taxon>
        <taxon>Methylococcales</taxon>
        <taxon>Methylococcaceae</taxon>
        <taxon>Methylovulum</taxon>
    </lineage>
</organism>